<dbReference type="Pfam" id="PF00150">
    <property type="entry name" value="Cellulase"/>
    <property type="match status" value="1"/>
</dbReference>
<accession>A0A1J5RI21</accession>
<dbReference type="InterPro" id="IPR001547">
    <property type="entry name" value="Glyco_hydro_5"/>
</dbReference>
<comment type="caution">
    <text evidence="4">The sequence shown here is derived from an EMBL/GenBank/DDBJ whole genome shotgun (WGS) entry which is preliminary data.</text>
</comment>
<dbReference type="InterPro" id="IPR017853">
    <property type="entry name" value="GH"/>
</dbReference>
<evidence type="ECO:0000313" key="4">
    <source>
        <dbReference type="EMBL" id="OIQ91748.1"/>
    </source>
</evidence>
<organism evidence="4">
    <name type="scientific">mine drainage metagenome</name>
    <dbReference type="NCBI Taxonomy" id="410659"/>
    <lineage>
        <taxon>unclassified sequences</taxon>
        <taxon>metagenomes</taxon>
        <taxon>ecological metagenomes</taxon>
    </lineage>
</organism>
<proteinExistence type="predicted"/>
<keyword evidence="2 4" id="KW-0326">Glycosidase</keyword>
<dbReference type="AlphaFoldDB" id="A0A1J5RI21"/>
<evidence type="ECO:0000259" key="3">
    <source>
        <dbReference type="Pfam" id="PF00150"/>
    </source>
</evidence>
<dbReference type="EMBL" id="MLJW01000250">
    <property type="protein sequence ID" value="OIQ91748.1"/>
    <property type="molecule type" value="Genomic_DNA"/>
</dbReference>
<protein>
    <submittedName>
        <fullName evidence="4">Endoglucanase D</fullName>
        <ecNumber evidence="4">3.2.1.4</ecNumber>
    </submittedName>
</protein>
<dbReference type="SUPFAM" id="SSF51445">
    <property type="entry name" value="(Trans)glycosidases"/>
    <property type="match status" value="1"/>
</dbReference>
<evidence type="ECO:0000256" key="1">
    <source>
        <dbReference type="ARBA" id="ARBA00022801"/>
    </source>
</evidence>
<dbReference type="GO" id="GO:0000272">
    <property type="term" value="P:polysaccharide catabolic process"/>
    <property type="evidence" value="ECO:0007669"/>
    <property type="project" value="InterPro"/>
</dbReference>
<name>A0A1J5RI21_9ZZZZ</name>
<feature type="domain" description="Glycoside hydrolase family 5" evidence="3">
    <location>
        <begin position="58"/>
        <end position="112"/>
    </location>
</feature>
<dbReference type="EC" id="3.2.1.4" evidence="4"/>
<dbReference type="GO" id="GO:0008810">
    <property type="term" value="F:cellulase activity"/>
    <property type="evidence" value="ECO:0007669"/>
    <property type="project" value="UniProtKB-EC"/>
</dbReference>
<evidence type="ECO:0000256" key="2">
    <source>
        <dbReference type="ARBA" id="ARBA00023295"/>
    </source>
</evidence>
<reference evidence="4" key="1">
    <citation type="submission" date="2016-10" db="EMBL/GenBank/DDBJ databases">
        <title>Sequence of Gallionella enrichment culture.</title>
        <authorList>
            <person name="Poehlein A."/>
            <person name="Muehling M."/>
            <person name="Daniel R."/>
        </authorList>
    </citation>
    <scope>NUCLEOTIDE SEQUENCE</scope>
</reference>
<sequence length="158" mass="16889">MTPTPFHPMSTRIRRISGALLLALLAFATTASAATSMQAYVDAMQPGTNLGNTLDAVPTETSWGNPPTTQAMIQHIAAQGFKSIRIPVTWMDQIGQNDNWPSDQTYRDAFTATGEFPFADGSKDAALVATLKPGVYTAEADDASGGECIAIVEVYEYP</sequence>
<gene>
    <name evidence="4" type="primary">engD_1</name>
    <name evidence="4" type="ORF">GALL_263300</name>
</gene>
<keyword evidence="1 4" id="KW-0378">Hydrolase</keyword>
<dbReference type="Gene3D" id="3.20.20.80">
    <property type="entry name" value="Glycosidases"/>
    <property type="match status" value="1"/>
</dbReference>